<dbReference type="InterPro" id="IPR015942">
    <property type="entry name" value="Asp/Glu/hydantoin_racemase"/>
</dbReference>
<evidence type="ECO:0000256" key="7">
    <source>
        <dbReference type="HAMAP-Rule" id="MF_00258"/>
    </source>
</evidence>
<dbReference type="PROSITE" id="PS00923">
    <property type="entry name" value="ASP_GLU_RACEMASE_1"/>
    <property type="match status" value="1"/>
</dbReference>
<keyword evidence="4 7" id="KW-0573">Peptidoglycan synthesis</keyword>
<dbReference type="GO" id="GO:0071555">
    <property type="term" value="P:cell wall organization"/>
    <property type="evidence" value="ECO:0007669"/>
    <property type="project" value="UniProtKB-KW"/>
</dbReference>
<organism evidence="8 9">
    <name type="scientific">Limosilactobacillus albertensis</name>
    <dbReference type="NCBI Taxonomy" id="2759752"/>
    <lineage>
        <taxon>Bacteria</taxon>
        <taxon>Bacillati</taxon>
        <taxon>Bacillota</taxon>
        <taxon>Bacilli</taxon>
        <taxon>Lactobacillales</taxon>
        <taxon>Lactobacillaceae</taxon>
        <taxon>Limosilactobacillus</taxon>
    </lineage>
</organism>
<name>A0A7W3TPR2_9LACO</name>
<dbReference type="FunFam" id="3.40.50.1860:FF:000001">
    <property type="entry name" value="Glutamate racemase"/>
    <property type="match status" value="1"/>
</dbReference>
<feature type="binding site" evidence="7">
    <location>
        <begin position="74"/>
        <end position="75"/>
    </location>
    <ligand>
        <name>substrate</name>
    </ligand>
</feature>
<protein>
    <recommendedName>
        <fullName evidence="2 7">Glutamate racemase</fullName>
        <ecNumber evidence="2 7">5.1.1.3</ecNumber>
    </recommendedName>
</protein>
<accession>A0A7W3TPR2</accession>
<comment type="similarity">
    <text evidence="7">Belongs to the aspartate/glutamate racemases family.</text>
</comment>
<keyword evidence="6 7" id="KW-0961">Cell wall biogenesis/degradation</keyword>
<feature type="binding site" evidence="7">
    <location>
        <begin position="184"/>
        <end position="185"/>
    </location>
    <ligand>
        <name>substrate</name>
    </ligand>
</feature>
<comment type="caution">
    <text evidence="8">The sequence shown here is derived from an EMBL/GenBank/DDBJ whole genome shotgun (WGS) entry which is preliminary data.</text>
</comment>
<dbReference type="Pfam" id="PF01177">
    <property type="entry name" value="Asp_Glu_race"/>
    <property type="match status" value="1"/>
</dbReference>
<evidence type="ECO:0000256" key="6">
    <source>
        <dbReference type="ARBA" id="ARBA00023316"/>
    </source>
</evidence>
<dbReference type="NCBIfam" id="TIGR00067">
    <property type="entry name" value="glut_race"/>
    <property type="match status" value="1"/>
</dbReference>
<dbReference type="Gene3D" id="3.40.50.1860">
    <property type="match status" value="2"/>
</dbReference>
<sequence length="267" mass="29239">MDNRPIGVMDSGLGGLSVIRVLREEMPHESIIFVGDQGNFPYGIKTREQIQKLALRIGRFLVTKQVKLMIIACNTATAAAFQLLQEQLPIPVIGVIEPGARAAVQHQYDKIGVIGTESTIKNGAYKKTLTKLDPSVTVISHPTQPLVSIVEHGQTGTIIAQNAVNKELQVFEGQAIQALILGCTHFPFLQKEISNKLGANIQLIDPAFETIRQARNLLTSEKRLSNNPSPIIDLYSTGDVNELIAGAQKWLPNGYTKCDHIKLDKEG</sequence>
<dbReference type="HAMAP" id="MF_00258">
    <property type="entry name" value="Glu_racemase"/>
    <property type="match status" value="1"/>
</dbReference>
<dbReference type="Proteomes" id="UP000518316">
    <property type="component" value="Unassembled WGS sequence"/>
</dbReference>
<feature type="active site" description="Proton donor/acceptor" evidence="7">
    <location>
        <position position="73"/>
    </location>
</feature>
<dbReference type="InterPro" id="IPR001920">
    <property type="entry name" value="Asp/Glu_race"/>
</dbReference>
<evidence type="ECO:0000256" key="5">
    <source>
        <dbReference type="ARBA" id="ARBA00023235"/>
    </source>
</evidence>
<dbReference type="RefSeq" id="WP_182597394.1">
    <property type="nucleotide sequence ID" value="NZ_JACIVC010000013.1"/>
</dbReference>
<reference evidence="8 9" key="1">
    <citation type="submission" date="2020-07" db="EMBL/GenBank/DDBJ databases">
        <title>Description of Limosilactobacillus balticus sp. nov., Limosilactobacillus agrestis sp. nov., Limosilactobacillus albertensis sp. nov., Limosilactobacillus rudii sp. nov., Limosilactobacillus fastidiosus sp. nov., five novel Limosilactobacillus species isolated from the vertebrate gastrointestinal tract, and proposal of 6 subspecies of Limosilactobacillus reuteri adapted to the gastrointestinal tract of specific vertebrate hosts.</title>
        <authorList>
            <person name="Li F."/>
            <person name="Cheng C."/>
            <person name="Zheng J."/>
            <person name="Quevedo R.M."/>
            <person name="Li J."/>
            <person name="Roos S."/>
            <person name="Gaenzle M.G."/>
            <person name="Walter J."/>
        </authorList>
    </citation>
    <scope>NUCLEOTIDE SEQUENCE [LARGE SCALE GENOMIC DNA]</scope>
    <source>
        <strain evidence="8 9">RRLNB_1_1</strain>
    </source>
</reference>
<dbReference type="PANTHER" id="PTHR21198">
    <property type="entry name" value="GLUTAMATE RACEMASE"/>
    <property type="match status" value="1"/>
</dbReference>
<dbReference type="GO" id="GO:0008881">
    <property type="term" value="F:glutamate racemase activity"/>
    <property type="evidence" value="ECO:0007669"/>
    <property type="project" value="UniProtKB-UniRule"/>
</dbReference>
<dbReference type="EC" id="5.1.1.3" evidence="2 7"/>
<keyword evidence="3 7" id="KW-0133">Cell shape</keyword>
<evidence type="ECO:0000313" key="8">
    <source>
        <dbReference type="EMBL" id="MBB1068632.1"/>
    </source>
</evidence>
<feature type="active site" description="Proton donor/acceptor" evidence="7">
    <location>
        <position position="183"/>
    </location>
</feature>
<dbReference type="AlphaFoldDB" id="A0A7W3TPR2"/>
<dbReference type="InterPro" id="IPR018187">
    <property type="entry name" value="Asp/Glu_racemase_AS_1"/>
</dbReference>
<evidence type="ECO:0000256" key="2">
    <source>
        <dbReference type="ARBA" id="ARBA00013090"/>
    </source>
</evidence>
<comment type="catalytic activity">
    <reaction evidence="1 7">
        <text>L-glutamate = D-glutamate</text>
        <dbReference type="Rhea" id="RHEA:12813"/>
        <dbReference type="ChEBI" id="CHEBI:29985"/>
        <dbReference type="ChEBI" id="CHEBI:29986"/>
        <dbReference type="EC" id="5.1.1.3"/>
    </reaction>
</comment>
<dbReference type="InterPro" id="IPR033134">
    <property type="entry name" value="Asp/Glu_racemase_AS_2"/>
</dbReference>
<dbReference type="UniPathway" id="UPA00219"/>
<dbReference type="SUPFAM" id="SSF53681">
    <property type="entry name" value="Aspartate/glutamate racemase"/>
    <property type="match status" value="2"/>
</dbReference>
<dbReference type="GO" id="GO:0009252">
    <property type="term" value="P:peptidoglycan biosynthetic process"/>
    <property type="evidence" value="ECO:0007669"/>
    <property type="project" value="UniProtKB-UniRule"/>
</dbReference>
<comment type="pathway">
    <text evidence="7">Cell wall biogenesis; peptidoglycan biosynthesis.</text>
</comment>
<feature type="binding site" evidence="7">
    <location>
        <begin position="10"/>
        <end position="11"/>
    </location>
    <ligand>
        <name>substrate</name>
    </ligand>
</feature>
<evidence type="ECO:0000256" key="3">
    <source>
        <dbReference type="ARBA" id="ARBA00022960"/>
    </source>
</evidence>
<evidence type="ECO:0000256" key="4">
    <source>
        <dbReference type="ARBA" id="ARBA00022984"/>
    </source>
</evidence>
<dbReference type="GO" id="GO:0008360">
    <property type="term" value="P:regulation of cell shape"/>
    <property type="evidence" value="ECO:0007669"/>
    <property type="project" value="UniProtKB-KW"/>
</dbReference>
<evidence type="ECO:0000256" key="1">
    <source>
        <dbReference type="ARBA" id="ARBA00001602"/>
    </source>
</evidence>
<dbReference type="InterPro" id="IPR004391">
    <property type="entry name" value="Glu_race"/>
</dbReference>
<comment type="function">
    <text evidence="7">Provides the (R)-glutamate required for cell wall biosynthesis.</text>
</comment>
<feature type="binding site" evidence="7">
    <location>
        <begin position="42"/>
        <end position="43"/>
    </location>
    <ligand>
        <name>substrate</name>
    </ligand>
</feature>
<proteinExistence type="inferred from homology"/>
<dbReference type="PROSITE" id="PS00924">
    <property type="entry name" value="ASP_GLU_RACEMASE_2"/>
    <property type="match status" value="1"/>
</dbReference>
<dbReference type="EMBL" id="JACIVC010000013">
    <property type="protein sequence ID" value="MBB1068632.1"/>
    <property type="molecule type" value="Genomic_DNA"/>
</dbReference>
<keyword evidence="5 7" id="KW-0413">Isomerase</keyword>
<keyword evidence="9" id="KW-1185">Reference proteome</keyword>
<gene>
    <name evidence="7 8" type="primary">murI</name>
    <name evidence="8" type="ORF">H5S40_00240</name>
</gene>
<evidence type="ECO:0000313" key="9">
    <source>
        <dbReference type="Proteomes" id="UP000518316"/>
    </source>
</evidence>
<dbReference type="PANTHER" id="PTHR21198:SF2">
    <property type="entry name" value="GLUTAMATE RACEMASE"/>
    <property type="match status" value="1"/>
</dbReference>